<dbReference type="PANTHER" id="PTHR32141">
    <property type="match status" value="1"/>
</dbReference>
<feature type="domain" description="F-box/LRR-repeat protein 15/At3g58940/PEG3-like LRR" evidence="2">
    <location>
        <begin position="4"/>
        <end position="43"/>
    </location>
</feature>
<evidence type="ECO:0000259" key="2">
    <source>
        <dbReference type="Pfam" id="PF24758"/>
    </source>
</evidence>
<dbReference type="EnsemblPlants" id="OB0271G10010.1">
    <property type="protein sequence ID" value="OB0271G10010.1"/>
    <property type="gene ID" value="OB0271G10010"/>
</dbReference>
<dbReference type="eggNOG" id="ENOG502SXR2">
    <property type="taxonomic scope" value="Eukaryota"/>
</dbReference>
<dbReference type="Gramene" id="OB0271G10010.1">
    <property type="protein sequence ID" value="OB0271G10010.1"/>
    <property type="gene ID" value="OB0271G10010"/>
</dbReference>
<organism evidence="3">
    <name type="scientific">Oryza brachyantha</name>
    <name type="common">malo sina</name>
    <dbReference type="NCBI Taxonomy" id="4533"/>
    <lineage>
        <taxon>Eukaryota</taxon>
        <taxon>Viridiplantae</taxon>
        <taxon>Streptophyta</taxon>
        <taxon>Embryophyta</taxon>
        <taxon>Tracheophyta</taxon>
        <taxon>Spermatophyta</taxon>
        <taxon>Magnoliopsida</taxon>
        <taxon>Liliopsida</taxon>
        <taxon>Poales</taxon>
        <taxon>Poaceae</taxon>
        <taxon>BOP clade</taxon>
        <taxon>Oryzoideae</taxon>
        <taxon>Oryzeae</taxon>
        <taxon>Oryzinae</taxon>
        <taxon>Oryza</taxon>
    </lineage>
</organism>
<dbReference type="PANTHER" id="PTHR32141:SF45">
    <property type="entry name" value="OS07G0285200 PROTEIN"/>
    <property type="match status" value="1"/>
</dbReference>
<dbReference type="Pfam" id="PF08387">
    <property type="entry name" value="FBD"/>
    <property type="match status" value="1"/>
</dbReference>
<feature type="domain" description="FBD" evidence="1">
    <location>
        <begin position="62"/>
        <end position="103"/>
    </location>
</feature>
<keyword evidence="4" id="KW-1185">Reference proteome</keyword>
<sequence>MPSVCMAMSVPTVKILVLQSVGPNLGAVVDFLKYFPCLEKMYIKLSLQPNVKNELRNYHPGPVHCLEHHLKSIVLKRYQEKTPMVNFAKFFILNAKVLKVMTFGVRDIIHKNEKWMTNQRRKLQLDNKVSKEALFDFDSKYWCDYPESTKIDDFSISDPFDLSV</sequence>
<reference evidence="3" key="1">
    <citation type="submission" date="2015-06" db="UniProtKB">
        <authorList>
            <consortium name="EnsemblPlants"/>
        </authorList>
    </citation>
    <scope>IDENTIFICATION</scope>
</reference>
<dbReference type="InterPro" id="IPR055411">
    <property type="entry name" value="LRR_FXL15/At3g58940/PEG3-like"/>
</dbReference>
<evidence type="ECO:0000259" key="1">
    <source>
        <dbReference type="Pfam" id="PF08387"/>
    </source>
</evidence>
<protein>
    <submittedName>
        <fullName evidence="3">Uncharacterized protein</fullName>
    </submittedName>
</protein>
<dbReference type="HOGENOM" id="CLU_023151_7_0_1"/>
<dbReference type="Pfam" id="PF24758">
    <property type="entry name" value="LRR_At5g56370"/>
    <property type="match status" value="1"/>
</dbReference>
<dbReference type="AlphaFoldDB" id="J3L8M2"/>
<dbReference type="OMA" id="WEEWRAN"/>
<evidence type="ECO:0000313" key="4">
    <source>
        <dbReference type="Proteomes" id="UP000006038"/>
    </source>
</evidence>
<name>J3L8M2_ORYBR</name>
<evidence type="ECO:0000313" key="3">
    <source>
        <dbReference type="EnsemblPlants" id="OB0271G10010.1"/>
    </source>
</evidence>
<dbReference type="Proteomes" id="UP000006038">
    <property type="component" value="Unassembled WGS sequence"/>
</dbReference>
<accession>J3L8M2</accession>
<proteinExistence type="predicted"/>
<dbReference type="InterPro" id="IPR055302">
    <property type="entry name" value="F-box_dom-containing"/>
</dbReference>
<dbReference type="InterPro" id="IPR006566">
    <property type="entry name" value="FBD"/>
</dbReference>